<keyword evidence="4 6" id="KW-0863">Zinc-finger</keyword>
<dbReference type="EMBL" id="JAQIZT010000003">
    <property type="protein sequence ID" value="KAJ7004326.1"/>
    <property type="molecule type" value="Genomic_DNA"/>
</dbReference>
<evidence type="ECO:0000256" key="2">
    <source>
        <dbReference type="ARBA" id="ARBA00012483"/>
    </source>
</evidence>
<dbReference type="InterPro" id="IPR001841">
    <property type="entry name" value="Znf_RING"/>
</dbReference>
<evidence type="ECO:0000256" key="4">
    <source>
        <dbReference type="ARBA" id="ARBA00022771"/>
    </source>
</evidence>
<dbReference type="Gene3D" id="3.30.40.10">
    <property type="entry name" value="Zinc/RING finger domain, C3HC4 (zinc finger)"/>
    <property type="match status" value="1"/>
</dbReference>
<evidence type="ECO:0000256" key="6">
    <source>
        <dbReference type="PROSITE-ProRule" id="PRU00175"/>
    </source>
</evidence>
<protein>
    <recommendedName>
        <fullName evidence="2">RING-type E3 ubiquitin transferase</fullName>
        <ecNumber evidence="2">2.3.2.27</ecNumber>
    </recommendedName>
</protein>
<evidence type="ECO:0000259" key="7">
    <source>
        <dbReference type="PROSITE" id="PS50089"/>
    </source>
</evidence>
<dbReference type="InterPro" id="IPR011016">
    <property type="entry name" value="Znf_RING-CH"/>
</dbReference>
<dbReference type="AlphaFoldDB" id="A0AAD6WA54"/>
<dbReference type="EC" id="2.3.2.27" evidence="2"/>
<organism evidence="8 9">
    <name type="scientific">Populus alba x Populus x berolinensis</name>
    <dbReference type="NCBI Taxonomy" id="444605"/>
    <lineage>
        <taxon>Eukaryota</taxon>
        <taxon>Viridiplantae</taxon>
        <taxon>Streptophyta</taxon>
        <taxon>Embryophyta</taxon>
        <taxon>Tracheophyta</taxon>
        <taxon>Spermatophyta</taxon>
        <taxon>Magnoliopsida</taxon>
        <taxon>eudicotyledons</taxon>
        <taxon>Gunneridae</taxon>
        <taxon>Pentapetalae</taxon>
        <taxon>rosids</taxon>
        <taxon>fabids</taxon>
        <taxon>Malpighiales</taxon>
        <taxon>Salicaceae</taxon>
        <taxon>Saliceae</taxon>
        <taxon>Populus</taxon>
    </lineage>
</organism>
<dbReference type="Pfam" id="PF13639">
    <property type="entry name" value="zf-RING_2"/>
    <property type="match status" value="1"/>
</dbReference>
<sequence>MEQCNICLESLGGEEPALEQPCSHIYHPGCARRWFDDSSSCPLCRFGID</sequence>
<dbReference type="SMART" id="SM00744">
    <property type="entry name" value="RINGv"/>
    <property type="match status" value="1"/>
</dbReference>
<dbReference type="Proteomes" id="UP001164929">
    <property type="component" value="Chromosome 3"/>
</dbReference>
<dbReference type="GO" id="GO:0008270">
    <property type="term" value="F:zinc ion binding"/>
    <property type="evidence" value="ECO:0007669"/>
    <property type="project" value="UniProtKB-KW"/>
</dbReference>
<evidence type="ECO:0000256" key="3">
    <source>
        <dbReference type="ARBA" id="ARBA00022723"/>
    </source>
</evidence>
<keyword evidence="3" id="KW-0479">Metal-binding</keyword>
<comment type="caution">
    <text evidence="8">The sequence shown here is derived from an EMBL/GenBank/DDBJ whole genome shotgun (WGS) entry which is preliminary data.</text>
</comment>
<dbReference type="GO" id="GO:0061630">
    <property type="term" value="F:ubiquitin protein ligase activity"/>
    <property type="evidence" value="ECO:0007669"/>
    <property type="project" value="UniProtKB-EC"/>
</dbReference>
<dbReference type="InterPro" id="IPR013083">
    <property type="entry name" value="Znf_RING/FYVE/PHD"/>
</dbReference>
<evidence type="ECO:0000256" key="5">
    <source>
        <dbReference type="ARBA" id="ARBA00022833"/>
    </source>
</evidence>
<dbReference type="SMART" id="SM00184">
    <property type="entry name" value="RING"/>
    <property type="match status" value="1"/>
</dbReference>
<dbReference type="PANTHER" id="PTHR15710">
    <property type="entry name" value="E3 UBIQUITIN-PROTEIN LIGASE PRAJA"/>
    <property type="match status" value="1"/>
</dbReference>
<gene>
    <name evidence="8" type="ORF">NC653_009257</name>
</gene>
<evidence type="ECO:0000313" key="9">
    <source>
        <dbReference type="Proteomes" id="UP001164929"/>
    </source>
</evidence>
<proteinExistence type="predicted"/>
<feature type="domain" description="RING-type" evidence="7">
    <location>
        <begin position="4"/>
        <end position="45"/>
    </location>
</feature>
<reference evidence="8" key="1">
    <citation type="journal article" date="2023" name="Mol. Ecol. Resour.">
        <title>Chromosome-level genome assembly of a triploid poplar Populus alba 'Berolinensis'.</title>
        <authorList>
            <person name="Chen S."/>
            <person name="Yu Y."/>
            <person name="Wang X."/>
            <person name="Wang S."/>
            <person name="Zhang T."/>
            <person name="Zhou Y."/>
            <person name="He R."/>
            <person name="Meng N."/>
            <person name="Wang Y."/>
            <person name="Liu W."/>
            <person name="Liu Z."/>
            <person name="Liu J."/>
            <person name="Guo Q."/>
            <person name="Huang H."/>
            <person name="Sederoff R.R."/>
            <person name="Wang G."/>
            <person name="Qu G."/>
            <person name="Chen S."/>
        </authorList>
    </citation>
    <scope>NUCLEOTIDE SEQUENCE</scope>
    <source>
        <strain evidence="8">SC-2020</strain>
    </source>
</reference>
<keyword evidence="9" id="KW-1185">Reference proteome</keyword>
<comment type="catalytic activity">
    <reaction evidence="1">
        <text>S-ubiquitinyl-[E2 ubiquitin-conjugating enzyme]-L-cysteine + [acceptor protein]-L-lysine = [E2 ubiquitin-conjugating enzyme]-L-cysteine + N(6)-ubiquitinyl-[acceptor protein]-L-lysine.</text>
        <dbReference type="EC" id="2.3.2.27"/>
    </reaction>
</comment>
<dbReference type="PANTHER" id="PTHR15710:SF218">
    <property type="entry name" value="OS06G0687300 PROTEIN"/>
    <property type="match status" value="1"/>
</dbReference>
<accession>A0AAD6WA54</accession>
<dbReference type="PROSITE" id="PS50089">
    <property type="entry name" value="ZF_RING_2"/>
    <property type="match status" value="1"/>
</dbReference>
<evidence type="ECO:0000256" key="1">
    <source>
        <dbReference type="ARBA" id="ARBA00000900"/>
    </source>
</evidence>
<name>A0AAD6WA54_9ROSI</name>
<keyword evidence="5" id="KW-0862">Zinc</keyword>
<evidence type="ECO:0000313" key="8">
    <source>
        <dbReference type="EMBL" id="KAJ7004326.1"/>
    </source>
</evidence>
<dbReference type="SUPFAM" id="SSF57850">
    <property type="entry name" value="RING/U-box"/>
    <property type="match status" value="1"/>
</dbReference>